<protein>
    <submittedName>
        <fullName evidence="1">Uncharacterized protein</fullName>
    </submittedName>
</protein>
<dbReference type="EMBL" id="NNAY01000076">
    <property type="protein sequence ID" value="OXU31205.1"/>
    <property type="molecule type" value="Genomic_DNA"/>
</dbReference>
<sequence length="137" mass="16513">FLNITRVELCRKKWLSSIRFRCYSTLDYRAYLKANKMYVQGEEKAKLLNKIMTRKVINLEEAYECPPYYKLLYCARYCMQYSIKRCPLQYTCALNNACKLKLAKFTWCRKHYNYNSRASIPSHRQTIFARMNSLNII</sequence>
<organism evidence="1 2">
    <name type="scientific">Trichomalopsis sarcophagae</name>
    <dbReference type="NCBI Taxonomy" id="543379"/>
    <lineage>
        <taxon>Eukaryota</taxon>
        <taxon>Metazoa</taxon>
        <taxon>Ecdysozoa</taxon>
        <taxon>Arthropoda</taxon>
        <taxon>Hexapoda</taxon>
        <taxon>Insecta</taxon>
        <taxon>Pterygota</taxon>
        <taxon>Neoptera</taxon>
        <taxon>Endopterygota</taxon>
        <taxon>Hymenoptera</taxon>
        <taxon>Apocrita</taxon>
        <taxon>Proctotrupomorpha</taxon>
        <taxon>Chalcidoidea</taxon>
        <taxon>Pteromalidae</taxon>
        <taxon>Pteromalinae</taxon>
        <taxon>Trichomalopsis</taxon>
    </lineage>
</organism>
<dbReference type="OrthoDB" id="7693491at2759"/>
<feature type="non-terminal residue" evidence="1">
    <location>
        <position position="1"/>
    </location>
</feature>
<gene>
    <name evidence="1" type="ORF">TSAR_007779</name>
</gene>
<name>A0A232FKL1_9HYME</name>
<evidence type="ECO:0000313" key="1">
    <source>
        <dbReference type="EMBL" id="OXU31205.1"/>
    </source>
</evidence>
<keyword evidence="2" id="KW-1185">Reference proteome</keyword>
<proteinExistence type="predicted"/>
<comment type="caution">
    <text evidence="1">The sequence shown here is derived from an EMBL/GenBank/DDBJ whole genome shotgun (WGS) entry which is preliminary data.</text>
</comment>
<evidence type="ECO:0000313" key="2">
    <source>
        <dbReference type="Proteomes" id="UP000215335"/>
    </source>
</evidence>
<accession>A0A232FKL1</accession>
<dbReference type="Proteomes" id="UP000215335">
    <property type="component" value="Unassembled WGS sequence"/>
</dbReference>
<dbReference type="AlphaFoldDB" id="A0A232FKL1"/>
<reference evidence="1 2" key="1">
    <citation type="journal article" date="2017" name="Curr. Biol.">
        <title>The Evolution of Venom by Co-option of Single-Copy Genes.</title>
        <authorList>
            <person name="Martinson E.O."/>
            <person name="Mrinalini"/>
            <person name="Kelkar Y.D."/>
            <person name="Chang C.H."/>
            <person name="Werren J.H."/>
        </authorList>
    </citation>
    <scope>NUCLEOTIDE SEQUENCE [LARGE SCALE GENOMIC DNA]</scope>
    <source>
        <strain evidence="1 2">Alberta</strain>
        <tissue evidence="1">Whole body</tissue>
    </source>
</reference>